<proteinExistence type="predicted"/>
<evidence type="ECO:0000313" key="1">
    <source>
        <dbReference type="EMBL" id="AWA30741.1"/>
    </source>
</evidence>
<name>A0A2S0RHZ0_9FLAO</name>
<sequence length="59" mass="6754">MCFLHFACRKIVLSLAVEKNHVKKKCLKLKKKTVVEIHVEIMKKAIIMVAMVNVVIHPA</sequence>
<dbReference type="Proteomes" id="UP000244193">
    <property type="component" value="Chromosome"/>
</dbReference>
<dbReference type="AlphaFoldDB" id="A0A2S0RHZ0"/>
<dbReference type="EMBL" id="CP028811">
    <property type="protein sequence ID" value="AWA30741.1"/>
    <property type="molecule type" value="Genomic_DNA"/>
</dbReference>
<keyword evidence="2" id="KW-1185">Reference proteome</keyword>
<dbReference type="KEGG" id="fmg:HYN48_11975"/>
<reference evidence="1 2" key="1">
    <citation type="submission" date="2018-04" db="EMBL/GenBank/DDBJ databases">
        <title>Genome sequencing of Flavobacterium sp. HYN0048.</title>
        <authorList>
            <person name="Yi H."/>
            <person name="Baek C."/>
        </authorList>
    </citation>
    <scope>NUCLEOTIDE SEQUENCE [LARGE SCALE GENOMIC DNA]</scope>
    <source>
        <strain evidence="1 2">HYN0048</strain>
    </source>
</reference>
<organism evidence="1 2">
    <name type="scientific">Flavobacterium magnum</name>
    <dbReference type="NCBI Taxonomy" id="2162713"/>
    <lineage>
        <taxon>Bacteria</taxon>
        <taxon>Pseudomonadati</taxon>
        <taxon>Bacteroidota</taxon>
        <taxon>Flavobacteriia</taxon>
        <taxon>Flavobacteriales</taxon>
        <taxon>Flavobacteriaceae</taxon>
        <taxon>Flavobacterium</taxon>
    </lineage>
</organism>
<accession>A0A2S0RHZ0</accession>
<gene>
    <name evidence="1" type="ORF">HYN48_11975</name>
</gene>
<evidence type="ECO:0000313" key="2">
    <source>
        <dbReference type="Proteomes" id="UP000244193"/>
    </source>
</evidence>
<protein>
    <submittedName>
        <fullName evidence="1">Uncharacterized protein</fullName>
    </submittedName>
</protein>